<dbReference type="EMBL" id="BK032557">
    <property type="protein sequence ID" value="DAF47570.1"/>
    <property type="molecule type" value="Genomic_DNA"/>
</dbReference>
<accession>A0A8S5SA32</accession>
<dbReference type="Pfam" id="PF01242">
    <property type="entry name" value="PTPS"/>
    <property type="match status" value="1"/>
</dbReference>
<evidence type="ECO:0000256" key="1">
    <source>
        <dbReference type="ARBA" id="ARBA00001947"/>
    </source>
</evidence>
<dbReference type="InterPro" id="IPR038418">
    <property type="entry name" value="6-PTP_synth/QueD_sf"/>
</dbReference>
<comment type="cofactor">
    <cofactor evidence="1">
        <name>Zn(2+)</name>
        <dbReference type="ChEBI" id="CHEBI:29105"/>
    </cofactor>
</comment>
<proteinExistence type="predicted"/>
<keyword evidence="4" id="KW-0456">Lyase</keyword>
<reference evidence="5" key="1">
    <citation type="journal article" date="2021" name="Proc. Natl. Acad. Sci. U.S.A.">
        <title>A Catalog of Tens of Thousands of Viruses from Human Metagenomes Reveals Hidden Associations with Chronic Diseases.</title>
        <authorList>
            <person name="Tisza M.J."/>
            <person name="Buck C.B."/>
        </authorList>
    </citation>
    <scope>NUCLEOTIDE SEQUENCE</scope>
    <source>
        <strain evidence="5">CtByu2</strain>
    </source>
</reference>
<evidence type="ECO:0000256" key="2">
    <source>
        <dbReference type="ARBA" id="ARBA00022723"/>
    </source>
</evidence>
<protein>
    <submittedName>
        <fullName evidence="5">6-pyruvoyl tetrahydropterin synthase</fullName>
    </submittedName>
</protein>
<name>A0A8S5SA32_9CAUD</name>
<keyword evidence="3" id="KW-0862">Zinc</keyword>
<evidence type="ECO:0000256" key="4">
    <source>
        <dbReference type="ARBA" id="ARBA00023239"/>
    </source>
</evidence>
<keyword evidence="2" id="KW-0479">Metal-binding</keyword>
<dbReference type="PANTHER" id="PTHR12589:SF7">
    <property type="entry name" value="6-PYRUVOYL TETRAHYDROBIOPTERIN SYNTHASE"/>
    <property type="match status" value="1"/>
</dbReference>
<evidence type="ECO:0000256" key="3">
    <source>
        <dbReference type="ARBA" id="ARBA00022833"/>
    </source>
</evidence>
<organism evidence="5">
    <name type="scientific">Myoviridae sp. ctByu2</name>
    <dbReference type="NCBI Taxonomy" id="2827668"/>
    <lineage>
        <taxon>Viruses</taxon>
        <taxon>Duplodnaviria</taxon>
        <taxon>Heunggongvirae</taxon>
        <taxon>Uroviricota</taxon>
        <taxon>Caudoviricetes</taxon>
    </lineage>
</organism>
<evidence type="ECO:0000313" key="5">
    <source>
        <dbReference type="EMBL" id="DAF47570.1"/>
    </source>
</evidence>
<dbReference type="InterPro" id="IPR007115">
    <property type="entry name" value="6-PTP_synth/QueD"/>
</dbReference>
<dbReference type="Gene3D" id="3.30.479.10">
    <property type="entry name" value="6-pyruvoyl tetrahydropterin synthase/QueD"/>
    <property type="match status" value="1"/>
</dbReference>
<dbReference type="PANTHER" id="PTHR12589">
    <property type="entry name" value="PYRUVOYL TETRAHYDROBIOPTERIN SYNTHASE"/>
    <property type="match status" value="1"/>
</dbReference>
<dbReference type="GO" id="GO:0070497">
    <property type="term" value="F:6-carboxytetrahydropterin synthase activity"/>
    <property type="evidence" value="ECO:0007669"/>
    <property type="project" value="TreeGrafter"/>
</dbReference>
<dbReference type="SUPFAM" id="SSF55620">
    <property type="entry name" value="Tetrahydrobiopterin biosynthesis enzymes-like"/>
    <property type="match status" value="1"/>
</dbReference>
<dbReference type="GO" id="GO:0046872">
    <property type="term" value="F:metal ion binding"/>
    <property type="evidence" value="ECO:0007669"/>
    <property type="project" value="UniProtKB-KW"/>
</dbReference>
<sequence length="176" mass="20672">MGTITRVFEFDCAHRVMNEKVKCFNLHGHRFKAEVTLSYSEKAALGYATDFKELKRILGDFIDRFLDHACLLNPEDLGLITMCSENKWRLWIMGLGHHADVNPSAENIASELFYIFRQFFPKDSQTSIEKIRLYETPNCWVEVTGYDYEATESFQKEIMKWRNSKGTFNYDIRTDI</sequence>